<organism evidence="1 2">
    <name type="scientific">Lentibacillus populi</name>
    <dbReference type="NCBI Taxonomy" id="1827502"/>
    <lineage>
        <taxon>Bacteria</taxon>
        <taxon>Bacillati</taxon>
        <taxon>Bacillota</taxon>
        <taxon>Bacilli</taxon>
        <taxon>Bacillales</taxon>
        <taxon>Bacillaceae</taxon>
        <taxon>Lentibacillus</taxon>
    </lineage>
</organism>
<dbReference type="RefSeq" id="WP_188725599.1">
    <property type="nucleotide sequence ID" value="NZ_BMJD01000037.1"/>
</dbReference>
<evidence type="ECO:0000313" key="1">
    <source>
        <dbReference type="EMBL" id="GGB54629.1"/>
    </source>
</evidence>
<gene>
    <name evidence="1" type="ORF">GCM10011409_35310</name>
</gene>
<dbReference type="AlphaFoldDB" id="A0A9W5U0B2"/>
<dbReference type="Proteomes" id="UP000621492">
    <property type="component" value="Unassembled WGS sequence"/>
</dbReference>
<reference evidence="1" key="2">
    <citation type="submission" date="2020-09" db="EMBL/GenBank/DDBJ databases">
        <authorList>
            <person name="Sun Q."/>
            <person name="Zhou Y."/>
        </authorList>
    </citation>
    <scope>NUCLEOTIDE SEQUENCE</scope>
    <source>
        <strain evidence="1">CGMCC 1.15454</strain>
    </source>
</reference>
<accession>A0A9W5U0B2</accession>
<name>A0A9W5U0B2_9BACI</name>
<dbReference type="EMBL" id="BMJD01000037">
    <property type="protein sequence ID" value="GGB54629.1"/>
    <property type="molecule type" value="Genomic_DNA"/>
</dbReference>
<protein>
    <submittedName>
        <fullName evidence="1">Uncharacterized protein</fullName>
    </submittedName>
</protein>
<proteinExistence type="predicted"/>
<sequence length="111" mass="12998">MGYDGYSNVGDLELNDFWKEQMRKGAQKEELEMQIKNDIYDAYRLFATYLEHSHATSTIPEVHTEILNRINNEFDGKAKMALIERFTDNTLKMKQINNEIDLFLNSFPTGK</sequence>
<reference evidence="1" key="1">
    <citation type="journal article" date="2014" name="Int. J. Syst. Evol. Microbiol.">
        <title>Complete genome sequence of Corynebacterium casei LMG S-19264T (=DSM 44701T), isolated from a smear-ripened cheese.</title>
        <authorList>
            <consortium name="US DOE Joint Genome Institute (JGI-PGF)"/>
            <person name="Walter F."/>
            <person name="Albersmeier A."/>
            <person name="Kalinowski J."/>
            <person name="Ruckert C."/>
        </authorList>
    </citation>
    <scope>NUCLEOTIDE SEQUENCE</scope>
    <source>
        <strain evidence="1">CGMCC 1.15454</strain>
    </source>
</reference>
<evidence type="ECO:0000313" key="2">
    <source>
        <dbReference type="Proteomes" id="UP000621492"/>
    </source>
</evidence>
<comment type="caution">
    <text evidence="1">The sequence shown here is derived from an EMBL/GenBank/DDBJ whole genome shotgun (WGS) entry which is preliminary data.</text>
</comment>
<keyword evidence="2" id="KW-1185">Reference proteome</keyword>